<accession>V6DJG7</accession>
<protein>
    <recommendedName>
        <fullName evidence="2">beta-glucosidase</fullName>
        <ecNumber evidence="2">3.2.1.21</ecNumber>
    </recommendedName>
</protein>
<organism evidence="7 8">
    <name type="scientific">Candidatus Babela massiliensis</name>
    <dbReference type="NCBI Taxonomy" id="673862"/>
    <lineage>
        <taxon>Bacteria</taxon>
        <taxon>Candidatus Babelota</taxon>
        <taxon>Candidatus Babeliae</taxon>
        <taxon>Candidatus Babeliales</taxon>
        <taxon>Candidatus Babeliaceae</taxon>
        <taxon>Candidatus Babela</taxon>
    </lineage>
</organism>
<evidence type="ECO:0000256" key="3">
    <source>
        <dbReference type="ARBA" id="ARBA00022801"/>
    </source>
</evidence>
<evidence type="ECO:0000256" key="1">
    <source>
        <dbReference type="ARBA" id="ARBA00010838"/>
    </source>
</evidence>
<dbReference type="SUPFAM" id="SSF51445">
    <property type="entry name" value="(Trans)glycosidases"/>
    <property type="match status" value="1"/>
</dbReference>
<reference evidence="7 8" key="1">
    <citation type="journal article" date="2015" name="Biol. Direct">
        <title>Babela massiliensis, a representative of a widespread bacterial phylum with unusual adaptations to parasitism in amoebae.</title>
        <authorList>
            <person name="Pagnier I."/>
            <person name="Yutin N."/>
            <person name="Croce O."/>
            <person name="Makarova K.S."/>
            <person name="Wolf Y.I."/>
            <person name="Benamar S."/>
            <person name="Raoult D."/>
            <person name="Koonin E.V."/>
            <person name="La Scola B."/>
        </authorList>
    </citation>
    <scope>NUCLEOTIDE SEQUENCE [LARGE SCALE GENOMIC DNA]</scope>
    <source>
        <strain evidence="8">BABL1</strain>
    </source>
</reference>
<evidence type="ECO:0000256" key="6">
    <source>
        <dbReference type="RuleBase" id="RU003690"/>
    </source>
</evidence>
<keyword evidence="3" id="KW-0378">Hydrolase</keyword>
<dbReference type="InterPro" id="IPR018120">
    <property type="entry name" value="Glyco_hydro_1_AS"/>
</dbReference>
<dbReference type="InterPro" id="IPR001360">
    <property type="entry name" value="Glyco_hydro_1"/>
</dbReference>
<dbReference type="OrthoDB" id="2339329at2"/>
<dbReference type="PROSITE" id="PS00572">
    <property type="entry name" value="GLYCOSYL_HYDROL_F1_1"/>
    <property type="match status" value="1"/>
</dbReference>
<keyword evidence="4" id="KW-0326">Glycosidase</keyword>
<dbReference type="KEGG" id="dpb:BABL1_gene_729"/>
<dbReference type="EC" id="3.2.1.21" evidence="2"/>
<evidence type="ECO:0000256" key="4">
    <source>
        <dbReference type="ARBA" id="ARBA00023295"/>
    </source>
</evidence>
<evidence type="ECO:0000256" key="2">
    <source>
        <dbReference type="ARBA" id="ARBA00012744"/>
    </source>
</evidence>
<feature type="active site" description="Nucleophile" evidence="5">
    <location>
        <position position="386"/>
    </location>
</feature>
<dbReference type="Pfam" id="PF00232">
    <property type="entry name" value="Glyco_hydro_1"/>
    <property type="match status" value="1"/>
</dbReference>
<dbReference type="AlphaFoldDB" id="V6DJG7"/>
<dbReference type="GO" id="GO:0005975">
    <property type="term" value="P:carbohydrate metabolic process"/>
    <property type="evidence" value="ECO:0007669"/>
    <property type="project" value="InterPro"/>
</dbReference>
<dbReference type="InterPro" id="IPR017853">
    <property type="entry name" value="GH"/>
</dbReference>
<comment type="similarity">
    <text evidence="1 6">Belongs to the glycosyl hydrolase 1 family.</text>
</comment>
<dbReference type="EMBL" id="HG793133">
    <property type="protein sequence ID" value="CDK31018.1"/>
    <property type="molecule type" value="Genomic_DNA"/>
</dbReference>
<dbReference type="RefSeq" id="WP_023793002.1">
    <property type="nucleotide sequence ID" value="NC_023003.1"/>
</dbReference>
<evidence type="ECO:0000313" key="7">
    <source>
        <dbReference type="EMBL" id="CDK31018.1"/>
    </source>
</evidence>
<name>V6DJG7_9BACT</name>
<proteinExistence type="inferred from homology"/>
<sequence>MVKFDKKLLLNLFFICLSIRFISAELKPNDLEMVNPDTVNKSLEIILPDNLRADFNWGFAICEYQNSGQEHCSNSNWADWENSKFSNGNSHIKEAQVSGKSCDFWNNYKKDIELMKEMGVSSLRFSVAWDKIEPEQGKFDENALQHYQDLCEELIKSGIKPLISLHHFVHPRWFEQLGGFEKEENIKYFVRFSKKVFNRLSDKVDLWCTINEPNVFMLQGYIRGVFPPGKINPYIALKVLRNLLKAHTEVYKKLKSLPNGFESQIGFIHQYLKFNAYRGWNVIEHIPGLYLNYIVNYLTLNFLKTGKYSVPGLNYEADIERPLDYIGLNYYSRALLKSQLSLSEPIVATCYPDEIMTDMPYAIYPRGFYQAIKDVASIGVPVYITENGIADQKDDRREKFITGYLQAMFDAIKEGVDVRGYYYWTFTDNFEWDEGFLMKFGIFKVNCETQERTFRQGANYLKQVMLAYQNRIKESEKYS</sequence>
<keyword evidence="8" id="KW-1185">Reference proteome</keyword>
<dbReference type="PANTHER" id="PTHR10353:SF36">
    <property type="entry name" value="LP05116P"/>
    <property type="match status" value="1"/>
</dbReference>
<dbReference type="STRING" id="673862.BABL1_gene_729"/>
<dbReference type="Proteomes" id="UP000018769">
    <property type="component" value="Chromosome I"/>
</dbReference>
<gene>
    <name evidence="7" type="primary">bglB</name>
    <name evidence="7" type="ORF">BABL1_gene_729</name>
</gene>
<dbReference type="HOGENOM" id="CLU_001859_1_3_7"/>
<evidence type="ECO:0000313" key="8">
    <source>
        <dbReference type="Proteomes" id="UP000018769"/>
    </source>
</evidence>
<dbReference type="PRINTS" id="PR00131">
    <property type="entry name" value="GLHYDRLASE1"/>
</dbReference>
<evidence type="ECO:0000256" key="5">
    <source>
        <dbReference type="PROSITE-ProRule" id="PRU10055"/>
    </source>
</evidence>
<dbReference type="GO" id="GO:0008422">
    <property type="term" value="F:beta-glucosidase activity"/>
    <property type="evidence" value="ECO:0007669"/>
    <property type="project" value="UniProtKB-EC"/>
</dbReference>
<dbReference type="Gene3D" id="3.20.20.80">
    <property type="entry name" value="Glycosidases"/>
    <property type="match status" value="1"/>
</dbReference>
<dbReference type="eggNOG" id="COG2723">
    <property type="taxonomic scope" value="Bacteria"/>
</dbReference>
<dbReference type="PANTHER" id="PTHR10353">
    <property type="entry name" value="GLYCOSYL HYDROLASE"/>
    <property type="match status" value="1"/>
</dbReference>